<gene>
    <name evidence="1" type="ORF">PPERSA_12768</name>
</gene>
<sequence>MQKYQQITQKIYRHIFQRSILLHNFSSFNDQNLKSPADILSHDIIQKVINDQQKQIQINDQQYRPQEHIQNVNTNNYNYNNDRQINQSNQYQQENVKNYTVENYTNKIILQNADTMQDALLIINPAPAPYYYNPQKQKIQFSTKNFLGIYLLVIESQDQETKQINEAFKFCLPLYELGKILALDFTEDDSETIQGPALIQTTTNYDIIYDTSNYGNLKVN</sequence>
<dbReference type="Proteomes" id="UP000054937">
    <property type="component" value="Unassembled WGS sequence"/>
</dbReference>
<evidence type="ECO:0000313" key="1">
    <source>
        <dbReference type="EMBL" id="KRX05590.1"/>
    </source>
</evidence>
<dbReference type="AlphaFoldDB" id="A0A0V0QTQ7"/>
<accession>A0A0V0QTQ7</accession>
<dbReference type="InParanoid" id="A0A0V0QTQ7"/>
<protein>
    <submittedName>
        <fullName evidence="1">Uncharacterized protein</fullName>
    </submittedName>
</protein>
<name>A0A0V0QTQ7_PSEPJ</name>
<keyword evidence="2" id="KW-1185">Reference proteome</keyword>
<evidence type="ECO:0000313" key="2">
    <source>
        <dbReference type="Proteomes" id="UP000054937"/>
    </source>
</evidence>
<dbReference type="EMBL" id="LDAU01000106">
    <property type="protein sequence ID" value="KRX05590.1"/>
    <property type="molecule type" value="Genomic_DNA"/>
</dbReference>
<organism evidence="1 2">
    <name type="scientific">Pseudocohnilembus persalinus</name>
    <name type="common">Ciliate</name>
    <dbReference type="NCBI Taxonomy" id="266149"/>
    <lineage>
        <taxon>Eukaryota</taxon>
        <taxon>Sar</taxon>
        <taxon>Alveolata</taxon>
        <taxon>Ciliophora</taxon>
        <taxon>Intramacronucleata</taxon>
        <taxon>Oligohymenophorea</taxon>
        <taxon>Scuticociliatia</taxon>
        <taxon>Philasterida</taxon>
        <taxon>Pseudocohnilembidae</taxon>
        <taxon>Pseudocohnilembus</taxon>
    </lineage>
</organism>
<comment type="caution">
    <text evidence="1">The sequence shown here is derived from an EMBL/GenBank/DDBJ whole genome shotgun (WGS) entry which is preliminary data.</text>
</comment>
<reference evidence="1 2" key="1">
    <citation type="journal article" date="2015" name="Sci. Rep.">
        <title>Genome of the facultative scuticociliatosis pathogen Pseudocohnilembus persalinus provides insight into its virulence through horizontal gene transfer.</title>
        <authorList>
            <person name="Xiong J."/>
            <person name="Wang G."/>
            <person name="Cheng J."/>
            <person name="Tian M."/>
            <person name="Pan X."/>
            <person name="Warren A."/>
            <person name="Jiang C."/>
            <person name="Yuan D."/>
            <person name="Miao W."/>
        </authorList>
    </citation>
    <scope>NUCLEOTIDE SEQUENCE [LARGE SCALE GENOMIC DNA]</scope>
    <source>
        <strain evidence="1">36N120E</strain>
    </source>
</reference>
<proteinExistence type="predicted"/>